<organism evidence="2">
    <name type="scientific">uncultured Segetibacter sp</name>
    <dbReference type="NCBI Taxonomy" id="481133"/>
    <lineage>
        <taxon>Bacteria</taxon>
        <taxon>Pseudomonadati</taxon>
        <taxon>Bacteroidota</taxon>
        <taxon>Chitinophagia</taxon>
        <taxon>Chitinophagales</taxon>
        <taxon>Chitinophagaceae</taxon>
        <taxon>Segetibacter</taxon>
        <taxon>environmental samples</taxon>
    </lineage>
</organism>
<protein>
    <submittedName>
        <fullName evidence="2">Uncharacterized protein</fullName>
    </submittedName>
</protein>
<keyword evidence="1" id="KW-0472">Membrane</keyword>
<evidence type="ECO:0000313" key="2">
    <source>
        <dbReference type="EMBL" id="CAA9527063.1"/>
    </source>
</evidence>
<dbReference type="EMBL" id="CADCVN010001289">
    <property type="protein sequence ID" value="CAA9527063.1"/>
    <property type="molecule type" value="Genomic_DNA"/>
</dbReference>
<name>A0A6J4TM92_9BACT</name>
<gene>
    <name evidence="2" type="ORF">AVDCRST_MAG96-3295</name>
</gene>
<evidence type="ECO:0000256" key="1">
    <source>
        <dbReference type="SAM" id="Phobius"/>
    </source>
</evidence>
<feature type="transmembrane region" description="Helical" evidence="1">
    <location>
        <begin position="6"/>
        <end position="26"/>
    </location>
</feature>
<keyword evidence="1" id="KW-0812">Transmembrane</keyword>
<reference evidence="2" key="1">
    <citation type="submission" date="2020-02" db="EMBL/GenBank/DDBJ databases">
        <authorList>
            <person name="Meier V. D."/>
        </authorList>
    </citation>
    <scope>NUCLEOTIDE SEQUENCE</scope>
    <source>
        <strain evidence="2">AVDCRST_MAG96</strain>
    </source>
</reference>
<keyword evidence="1" id="KW-1133">Transmembrane helix</keyword>
<proteinExistence type="predicted"/>
<accession>A0A6J4TM92</accession>
<sequence>MGAIIFRFTLSFINTLKCLIVLAMVLSFKPTGQFAYACEHAPGSNNLEIYHKN</sequence>
<dbReference type="AlphaFoldDB" id="A0A6J4TM92"/>